<reference evidence="1" key="1">
    <citation type="submission" date="2020-05" db="EMBL/GenBank/DDBJ databases">
        <title>Large-scale comparative analyses of tick genomes elucidate their genetic diversity and vector capacities.</title>
        <authorList>
            <person name="Jia N."/>
            <person name="Wang J."/>
            <person name="Shi W."/>
            <person name="Du L."/>
            <person name="Sun Y."/>
            <person name="Zhan W."/>
            <person name="Jiang J."/>
            <person name="Wang Q."/>
            <person name="Zhang B."/>
            <person name="Ji P."/>
            <person name="Sakyi L.B."/>
            <person name="Cui X."/>
            <person name="Yuan T."/>
            <person name="Jiang B."/>
            <person name="Yang W."/>
            <person name="Lam T.T.-Y."/>
            <person name="Chang Q."/>
            <person name="Ding S."/>
            <person name="Wang X."/>
            <person name="Zhu J."/>
            <person name="Ruan X."/>
            <person name="Zhao L."/>
            <person name="Wei J."/>
            <person name="Que T."/>
            <person name="Du C."/>
            <person name="Cheng J."/>
            <person name="Dai P."/>
            <person name="Han X."/>
            <person name="Huang E."/>
            <person name="Gao Y."/>
            <person name="Liu J."/>
            <person name="Shao H."/>
            <person name="Ye R."/>
            <person name="Li L."/>
            <person name="Wei W."/>
            <person name="Wang X."/>
            <person name="Wang C."/>
            <person name="Yang T."/>
            <person name="Huo Q."/>
            <person name="Li W."/>
            <person name="Guo W."/>
            <person name="Chen H."/>
            <person name="Zhou L."/>
            <person name="Ni X."/>
            <person name="Tian J."/>
            <person name="Zhou Y."/>
            <person name="Sheng Y."/>
            <person name="Liu T."/>
            <person name="Pan Y."/>
            <person name="Xia L."/>
            <person name="Li J."/>
            <person name="Zhao F."/>
            <person name="Cao W."/>
        </authorList>
    </citation>
    <scope>NUCLEOTIDE SEQUENCE</scope>
    <source>
        <strain evidence="1">Dsil-2018</strain>
    </source>
</reference>
<sequence length="147" mass="16948">MGRCEDHQKRPVFRATELTHRAPITQVDLRHVDEVQNQSLVEIGVDLTEFYLSVEWDILEVPAVRHEKYYTCCEHPYIDITFNISMRRKTLFYTVNLIVPCMGISFLTVLVFYLPSDSGEKLPSPSPSSSLSPSSSCCWPRSSRLRH</sequence>
<organism evidence="1 2">
    <name type="scientific">Dermacentor silvarum</name>
    <name type="common">Tick</name>
    <dbReference type="NCBI Taxonomy" id="543639"/>
    <lineage>
        <taxon>Eukaryota</taxon>
        <taxon>Metazoa</taxon>
        <taxon>Ecdysozoa</taxon>
        <taxon>Arthropoda</taxon>
        <taxon>Chelicerata</taxon>
        <taxon>Arachnida</taxon>
        <taxon>Acari</taxon>
        <taxon>Parasitiformes</taxon>
        <taxon>Ixodida</taxon>
        <taxon>Ixodoidea</taxon>
        <taxon>Ixodidae</taxon>
        <taxon>Rhipicephalinae</taxon>
        <taxon>Dermacentor</taxon>
    </lineage>
</organism>
<evidence type="ECO:0000313" key="2">
    <source>
        <dbReference type="Proteomes" id="UP000821865"/>
    </source>
</evidence>
<gene>
    <name evidence="1" type="ORF">HPB49_001890</name>
</gene>
<keyword evidence="2" id="KW-1185">Reference proteome</keyword>
<evidence type="ECO:0000313" key="1">
    <source>
        <dbReference type="EMBL" id="KAH7944925.1"/>
    </source>
</evidence>
<protein>
    <submittedName>
        <fullName evidence="1">Uncharacterized protein</fullName>
    </submittedName>
</protein>
<dbReference type="EMBL" id="CM023475">
    <property type="protein sequence ID" value="KAH7944925.1"/>
    <property type="molecule type" value="Genomic_DNA"/>
</dbReference>
<dbReference type="Proteomes" id="UP000821865">
    <property type="component" value="Chromosome 6"/>
</dbReference>
<proteinExistence type="predicted"/>
<comment type="caution">
    <text evidence="1">The sequence shown here is derived from an EMBL/GenBank/DDBJ whole genome shotgun (WGS) entry which is preliminary data.</text>
</comment>
<accession>A0ACB8CJB0</accession>
<name>A0ACB8CJB0_DERSI</name>